<keyword evidence="2" id="KW-1185">Reference proteome</keyword>
<dbReference type="Proteomes" id="UP000054843">
    <property type="component" value="Unassembled WGS sequence"/>
</dbReference>
<comment type="caution">
    <text evidence="1">The sequence shown here is derived from an EMBL/GenBank/DDBJ whole genome shotgun (WGS) entry which is preliminary data.</text>
</comment>
<organism evidence="1 2">
    <name type="scientific">Trichinella papuae</name>
    <dbReference type="NCBI Taxonomy" id="268474"/>
    <lineage>
        <taxon>Eukaryota</taxon>
        <taxon>Metazoa</taxon>
        <taxon>Ecdysozoa</taxon>
        <taxon>Nematoda</taxon>
        <taxon>Enoplea</taxon>
        <taxon>Dorylaimia</taxon>
        <taxon>Trichinellida</taxon>
        <taxon>Trichinellidae</taxon>
        <taxon>Trichinella</taxon>
    </lineage>
</organism>
<accession>A0A0V1M0C7</accession>
<dbReference type="EMBL" id="JYDO01000487">
    <property type="protein sequence ID" value="KRZ65158.1"/>
    <property type="molecule type" value="Genomic_DNA"/>
</dbReference>
<evidence type="ECO:0000313" key="2">
    <source>
        <dbReference type="Proteomes" id="UP000054843"/>
    </source>
</evidence>
<dbReference type="AlphaFoldDB" id="A0A0V1M0C7"/>
<name>A0A0V1M0C7_9BILA</name>
<reference evidence="1 2" key="1">
    <citation type="submission" date="2015-01" db="EMBL/GenBank/DDBJ databases">
        <title>Evolution of Trichinella species and genotypes.</title>
        <authorList>
            <person name="Korhonen P.K."/>
            <person name="Edoardo P."/>
            <person name="Giuseppe L.R."/>
            <person name="Gasser R.B."/>
        </authorList>
    </citation>
    <scope>NUCLEOTIDE SEQUENCE [LARGE SCALE GENOMIC DNA]</scope>
    <source>
        <strain evidence="1">ISS1980</strain>
    </source>
</reference>
<gene>
    <name evidence="1" type="ORF">T10_65</name>
</gene>
<proteinExistence type="predicted"/>
<evidence type="ECO:0000313" key="1">
    <source>
        <dbReference type="EMBL" id="KRZ65158.1"/>
    </source>
</evidence>
<sequence>MAYPTLLASCAVSDFYANRGNLKVAFILNIEECYPFKHGLAYGVRRMNNGVFNAMTDEEY</sequence>
<protein>
    <submittedName>
        <fullName evidence="1">Uncharacterized protein</fullName>
    </submittedName>
</protein>